<feature type="transmembrane region" description="Helical" evidence="1">
    <location>
        <begin position="233"/>
        <end position="252"/>
    </location>
</feature>
<feature type="transmembrane region" description="Helical" evidence="1">
    <location>
        <begin position="6"/>
        <end position="30"/>
    </location>
</feature>
<dbReference type="AlphaFoldDB" id="A0A812SLZ2"/>
<evidence type="ECO:0000313" key="2">
    <source>
        <dbReference type="EMBL" id="CAE7483167.1"/>
    </source>
</evidence>
<organism evidence="2 3">
    <name type="scientific">Symbiodinium pilosum</name>
    <name type="common">Dinoflagellate</name>
    <dbReference type="NCBI Taxonomy" id="2952"/>
    <lineage>
        <taxon>Eukaryota</taxon>
        <taxon>Sar</taxon>
        <taxon>Alveolata</taxon>
        <taxon>Dinophyceae</taxon>
        <taxon>Suessiales</taxon>
        <taxon>Symbiodiniaceae</taxon>
        <taxon>Symbiodinium</taxon>
    </lineage>
</organism>
<feature type="transmembrane region" description="Helical" evidence="1">
    <location>
        <begin position="133"/>
        <end position="154"/>
    </location>
</feature>
<keyword evidence="3" id="KW-1185">Reference proteome</keyword>
<evidence type="ECO:0008006" key="4">
    <source>
        <dbReference type="Google" id="ProtNLM"/>
    </source>
</evidence>
<dbReference type="Proteomes" id="UP000649617">
    <property type="component" value="Unassembled WGS sequence"/>
</dbReference>
<dbReference type="OrthoDB" id="429242at2759"/>
<sequence>GTADSGVLMVFSAWSSLCAAFVFSVTLFLWRSHRLVFLDQVCINQTDQRLKGQALASIGAFLKHSDSFVLVWDTTYVHRLWCVIELGAYLTSHPSSERQLYVRPSALAPCVLSVSLGMWISFVTLIFAESLNVLSVSLLFLLRWMGFYIAAAVLRTHYRDTERMLEQLQAFTVEHTQCKCCDVGHTAADGTSMICDRDVVTECVKRWFGSVQKFEEIVRSDVRATLYRQLGGLLFPYQWLLMGSSPLLWGFIDAIAPRARASRWDSAAVLTVYGLTWWLFTLPSIFALTLLFAQHVRKPLQPMWLDPIKTLMVSLVLTIASIGGQFLQNLLPAPMFVGGSVLVAGGIWLMVLMQRRRLELTQQQSHHSLPVLPGPVVYGADA</sequence>
<comment type="caution">
    <text evidence="2">The sequence shown here is derived from an EMBL/GenBank/DDBJ whole genome shotgun (WGS) entry which is preliminary data.</text>
</comment>
<protein>
    <recommendedName>
        <fullName evidence="4">Transmembrane protein</fullName>
    </recommendedName>
</protein>
<feature type="transmembrane region" description="Helical" evidence="1">
    <location>
        <begin position="333"/>
        <end position="353"/>
    </location>
</feature>
<keyword evidence="1" id="KW-0812">Transmembrane</keyword>
<keyword evidence="1" id="KW-1133">Transmembrane helix</keyword>
<accession>A0A812SLZ2</accession>
<proteinExistence type="predicted"/>
<reference evidence="2" key="1">
    <citation type="submission" date="2021-02" db="EMBL/GenBank/DDBJ databases">
        <authorList>
            <person name="Dougan E. K."/>
            <person name="Rhodes N."/>
            <person name="Thang M."/>
            <person name="Chan C."/>
        </authorList>
    </citation>
    <scope>NUCLEOTIDE SEQUENCE</scope>
</reference>
<feature type="non-terminal residue" evidence="2">
    <location>
        <position position="382"/>
    </location>
</feature>
<evidence type="ECO:0000313" key="3">
    <source>
        <dbReference type="Proteomes" id="UP000649617"/>
    </source>
</evidence>
<feature type="transmembrane region" description="Helical" evidence="1">
    <location>
        <begin position="308"/>
        <end position="327"/>
    </location>
</feature>
<feature type="transmembrane region" description="Helical" evidence="1">
    <location>
        <begin position="272"/>
        <end position="296"/>
    </location>
</feature>
<dbReference type="EMBL" id="CAJNIZ010025336">
    <property type="protein sequence ID" value="CAE7483167.1"/>
    <property type="molecule type" value="Genomic_DNA"/>
</dbReference>
<keyword evidence="1" id="KW-0472">Membrane</keyword>
<name>A0A812SLZ2_SYMPI</name>
<feature type="transmembrane region" description="Helical" evidence="1">
    <location>
        <begin position="106"/>
        <end position="127"/>
    </location>
</feature>
<gene>
    <name evidence="2" type="ORF">SPIL2461_LOCUS12356</name>
</gene>
<evidence type="ECO:0000256" key="1">
    <source>
        <dbReference type="SAM" id="Phobius"/>
    </source>
</evidence>